<sequence length="142" mass="14979">MLKKKILTGALTAVLLLTSGISVALADTNLEGRGFQILGTSWEDYDLTVPGNNVNDSRGETSSQTKVTSGALAGLRVNSTGGEELDVRTESSSGNGSWKYGVEGGNTYSLNSPQLTGDTLWLQFSTGLFQGPVTTTGEWRSN</sequence>
<dbReference type="RefSeq" id="WP_182538135.1">
    <property type="nucleotide sequence ID" value="NZ_JACJIP010000029.1"/>
</dbReference>
<gene>
    <name evidence="2" type="ORF">FHR92_003780</name>
</gene>
<accession>A0A7W3SW10</accession>
<dbReference type="Proteomes" id="UP000567067">
    <property type="component" value="Unassembled WGS sequence"/>
</dbReference>
<organism evidence="2 3">
    <name type="scientific">Fontibacillus solani</name>
    <dbReference type="NCBI Taxonomy" id="1572857"/>
    <lineage>
        <taxon>Bacteria</taxon>
        <taxon>Bacillati</taxon>
        <taxon>Bacillota</taxon>
        <taxon>Bacilli</taxon>
        <taxon>Bacillales</taxon>
        <taxon>Paenibacillaceae</taxon>
        <taxon>Fontibacillus</taxon>
    </lineage>
</organism>
<comment type="caution">
    <text evidence="2">The sequence shown here is derived from an EMBL/GenBank/DDBJ whole genome shotgun (WGS) entry which is preliminary data.</text>
</comment>
<proteinExistence type="predicted"/>
<feature type="signal peptide" evidence="1">
    <location>
        <begin position="1"/>
        <end position="26"/>
    </location>
</feature>
<name>A0A7W3SW10_9BACL</name>
<evidence type="ECO:0000313" key="3">
    <source>
        <dbReference type="Proteomes" id="UP000567067"/>
    </source>
</evidence>
<evidence type="ECO:0000313" key="2">
    <source>
        <dbReference type="EMBL" id="MBA9087296.1"/>
    </source>
</evidence>
<feature type="chain" id="PRO_5030835687" evidence="1">
    <location>
        <begin position="27"/>
        <end position="142"/>
    </location>
</feature>
<keyword evidence="1" id="KW-0732">Signal</keyword>
<reference evidence="2 3" key="1">
    <citation type="submission" date="2020-08" db="EMBL/GenBank/DDBJ databases">
        <title>Genomic Encyclopedia of Type Strains, Phase III (KMG-III): the genomes of soil and plant-associated and newly described type strains.</title>
        <authorList>
            <person name="Whitman W."/>
        </authorList>
    </citation>
    <scope>NUCLEOTIDE SEQUENCE [LARGE SCALE GENOMIC DNA]</scope>
    <source>
        <strain evidence="2 3">CECT 8693</strain>
    </source>
</reference>
<evidence type="ECO:0000256" key="1">
    <source>
        <dbReference type="SAM" id="SignalP"/>
    </source>
</evidence>
<keyword evidence="3" id="KW-1185">Reference proteome</keyword>
<protein>
    <submittedName>
        <fullName evidence="2">Uncharacterized protein</fullName>
    </submittedName>
</protein>
<dbReference type="EMBL" id="JACJIP010000029">
    <property type="protein sequence ID" value="MBA9087296.1"/>
    <property type="molecule type" value="Genomic_DNA"/>
</dbReference>
<dbReference type="AlphaFoldDB" id="A0A7W3SW10"/>